<keyword evidence="2" id="KW-0547">Nucleotide-binding</keyword>
<keyword evidence="3" id="KW-0067">ATP-binding</keyword>
<dbReference type="GO" id="GO:0016887">
    <property type="term" value="F:ATP hydrolysis activity"/>
    <property type="evidence" value="ECO:0007669"/>
    <property type="project" value="InterPro"/>
</dbReference>
<dbReference type="GO" id="GO:0005524">
    <property type="term" value="F:ATP binding"/>
    <property type="evidence" value="ECO:0007669"/>
    <property type="project" value="UniProtKB-KW"/>
</dbReference>
<evidence type="ECO:0000259" key="4">
    <source>
        <dbReference type="PROSITE" id="PS50893"/>
    </source>
</evidence>
<dbReference type="Gene3D" id="3.40.50.300">
    <property type="entry name" value="P-loop containing nucleotide triphosphate hydrolases"/>
    <property type="match status" value="1"/>
</dbReference>
<dbReference type="InterPro" id="IPR003593">
    <property type="entry name" value="AAA+_ATPase"/>
</dbReference>
<evidence type="ECO:0000313" key="5">
    <source>
        <dbReference type="EMBL" id="SVA21358.1"/>
    </source>
</evidence>
<dbReference type="SMART" id="SM00382">
    <property type="entry name" value="AAA"/>
    <property type="match status" value="1"/>
</dbReference>
<dbReference type="InterPro" id="IPR051782">
    <property type="entry name" value="ABC_Transporter_VariousFunc"/>
</dbReference>
<dbReference type="EMBL" id="UINC01005443">
    <property type="protein sequence ID" value="SVA21358.1"/>
    <property type="molecule type" value="Genomic_DNA"/>
</dbReference>
<sequence length="227" mass="26045">MYTINNIYKSFYHRAILEDISFKVNQGDMIALLGKNGIGKSTLLRILGKISQPDKGTILYNDANIYKEKAIARKGILYLGHDVGLYPSLSALDNLRFACAIHGKKDKDSSIISTLNQLGLSNRMNDQIKIFSKGMLQSLKYALANLIDWNILFFDEPFSYLDLKGRKSAQDYIDKWIENSKTMIFATHDPEWSLLYSSRLLLLDNRKILFDQKTNEIDINKIVKILR</sequence>
<evidence type="ECO:0000256" key="3">
    <source>
        <dbReference type="ARBA" id="ARBA00022840"/>
    </source>
</evidence>
<name>A0A381U134_9ZZZZ</name>
<dbReference type="PANTHER" id="PTHR42939">
    <property type="entry name" value="ABC TRANSPORTER ATP-BINDING PROTEIN ALBC-RELATED"/>
    <property type="match status" value="1"/>
</dbReference>
<reference evidence="5" key="1">
    <citation type="submission" date="2018-05" db="EMBL/GenBank/DDBJ databases">
        <authorList>
            <person name="Lanie J.A."/>
            <person name="Ng W.-L."/>
            <person name="Kazmierczak K.M."/>
            <person name="Andrzejewski T.M."/>
            <person name="Davidsen T.M."/>
            <person name="Wayne K.J."/>
            <person name="Tettelin H."/>
            <person name="Glass J.I."/>
            <person name="Rusch D."/>
            <person name="Podicherti R."/>
            <person name="Tsui H.-C.T."/>
            <person name="Winkler M.E."/>
        </authorList>
    </citation>
    <scope>NUCLEOTIDE SEQUENCE</scope>
</reference>
<gene>
    <name evidence="5" type="ORF">METZ01_LOCUS74212</name>
</gene>
<keyword evidence="1" id="KW-0813">Transport</keyword>
<evidence type="ECO:0000256" key="1">
    <source>
        <dbReference type="ARBA" id="ARBA00022448"/>
    </source>
</evidence>
<accession>A0A381U134</accession>
<dbReference type="InterPro" id="IPR003439">
    <property type="entry name" value="ABC_transporter-like_ATP-bd"/>
</dbReference>
<dbReference type="InterPro" id="IPR027417">
    <property type="entry name" value="P-loop_NTPase"/>
</dbReference>
<proteinExistence type="predicted"/>
<dbReference type="PROSITE" id="PS50893">
    <property type="entry name" value="ABC_TRANSPORTER_2"/>
    <property type="match status" value="1"/>
</dbReference>
<dbReference type="Pfam" id="PF00005">
    <property type="entry name" value="ABC_tran"/>
    <property type="match status" value="1"/>
</dbReference>
<protein>
    <recommendedName>
        <fullName evidence="4">ABC transporter domain-containing protein</fullName>
    </recommendedName>
</protein>
<dbReference type="PANTHER" id="PTHR42939:SF1">
    <property type="entry name" value="ABC TRANSPORTER ATP-BINDING PROTEIN ALBC-RELATED"/>
    <property type="match status" value="1"/>
</dbReference>
<dbReference type="AlphaFoldDB" id="A0A381U134"/>
<evidence type="ECO:0000256" key="2">
    <source>
        <dbReference type="ARBA" id="ARBA00022741"/>
    </source>
</evidence>
<organism evidence="5">
    <name type="scientific">marine metagenome</name>
    <dbReference type="NCBI Taxonomy" id="408172"/>
    <lineage>
        <taxon>unclassified sequences</taxon>
        <taxon>metagenomes</taxon>
        <taxon>ecological metagenomes</taxon>
    </lineage>
</organism>
<feature type="domain" description="ABC transporter" evidence="4">
    <location>
        <begin position="2"/>
        <end position="225"/>
    </location>
</feature>
<dbReference type="SUPFAM" id="SSF52540">
    <property type="entry name" value="P-loop containing nucleoside triphosphate hydrolases"/>
    <property type="match status" value="1"/>
</dbReference>